<gene>
    <name evidence="2" type="ORF">GTP41_26105</name>
</gene>
<reference evidence="2 3" key="1">
    <citation type="submission" date="2019-12" db="EMBL/GenBank/DDBJ databases">
        <title>Novel species isolated from a subtropical stream in China.</title>
        <authorList>
            <person name="Lu H."/>
        </authorList>
    </citation>
    <scope>NUCLEOTIDE SEQUENCE [LARGE SCALE GENOMIC DNA]</scope>
    <source>
        <strain evidence="2 3">DS3</strain>
    </source>
</reference>
<keyword evidence="3" id="KW-1185">Reference proteome</keyword>
<organism evidence="2 3">
    <name type="scientific">Pseudoduganella guangdongensis</name>
    <dbReference type="NCBI Taxonomy" id="2692179"/>
    <lineage>
        <taxon>Bacteria</taxon>
        <taxon>Pseudomonadati</taxon>
        <taxon>Pseudomonadota</taxon>
        <taxon>Betaproteobacteria</taxon>
        <taxon>Burkholderiales</taxon>
        <taxon>Oxalobacteraceae</taxon>
        <taxon>Telluria group</taxon>
        <taxon>Pseudoduganella</taxon>
    </lineage>
</organism>
<keyword evidence="1" id="KW-1133">Transmembrane helix</keyword>
<evidence type="ECO:0000313" key="3">
    <source>
        <dbReference type="Proteomes" id="UP000448575"/>
    </source>
</evidence>
<dbReference type="Proteomes" id="UP000448575">
    <property type="component" value="Unassembled WGS sequence"/>
</dbReference>
<evidence type="ECO:0000256" key="1">
    <source>
        <dbReference type="SAM" id="Phobius"/>
    </source>
</evidence>
<feature type="transmembrane region" description="Helical" evidence="1">
    <location>
        <begin position="7"/>
        <end position="27"/>
    </location>
</feature>
<accession>A0A6N9HPW5</accession>
<sequence length="176" mass="19520">MTAKRHLKIAGLLALMAYLVISFVVMVRSMQNQAHLENIAARISELEAAARLRNEADPLMPSECDPPTRLGQSQSTYCQTTVYRLLQAPHQFNGRWVMVEGVYGGGFEESALYAPRDGEPLSAMSYAKSSAIWVTPGFKIEPNSMPRKVLIGRFKWAPAGHMGEYFGELTDAVALR</sequence>
<protein>
    <submittedName>
        <fullName evidence="2">Uncharacterized protein</fullName>
    </submittedName>
</protein>
<keyword evidence="1" id="KW-0472">Membrane</keyword>
<dbReference type="AlphaFoldDB" id="A0A6N9HPW5"/>
<keyword evidence="1" id="KW-0812">Transmembrane</keyword>
<proteinExistence type="predicted"/>
<comment type="caution">
    <text evidence="2">The sequence shown here is derived from an EMBL/GenBank/DDBJ whole genome shotgun (WGS) entry which is preliminary data.</text>
</comment>
<dbReference type="RefSeq" id="WP_161028512.1">
    <property type="nucleotide sequence ID" value="NZ_WWCJ01000032.1"/>
</dbReference>
<name>A0A6N9HPW5_9BURK</name>
<dbReference type="EMBL" id="WWCJ01000032">
    <property type="protein sequence ID" value="MYN05570.1"/>
    <property type="molecule type" value="Genomic_DNA"/>
</dbReference>
<evidence type="ECO:0000313" key="2">
    <source>
        <dbReference type="EMBL" id="MYN05570.1"/>
    </source>
</evidence>